<dbReference type="EMBL" id="HG710922">
    <property type="protein sequence ID" value="CDJ47934.1"/>
    <property type="molecule type" value="Genomic_DNA"/>
</dbReference>
<evidence type="ECO:0000313" key="3">
    <source>
        <dbReference type="Proteomes" id="UP000030750"/>
    </source>
</evidence>
<dbReference type="Proteomes" id="UP000030750">
    <property type="component" value="Unassembled WGS sequence"/>
</dbReference>
<dbReference type="VEuPathDB" id="ToxoDB:EBH_0039900"/>
<accession>U6LHD4</accession>
<evidence type="ECO:0000256" key="1">
    <source>
        <dbReference type="SAM" id="MobiDB-lite"/>
    </source>
</evidence>
<sequence length="166" mass="17169">MQHLQNNKKGRQHGAAGYPPTALDKVLGKGPDETSVEAGPDTIDREEDQPSGQVGQHKATEGPLHRAGSNPAVVQRLGQIQTHVRRVVQQQHHLHSHHHRAPAAAAAANAAAAAAASAAAANANAAANASAYCKMQNMQQEGGAGAGQASGREERKSSSCSRSSRS</sequence>
<organism evidence="2 3">
    <name type="scientific">Eimeria brunetti</name>
    <dbReference type="NCBI Taxonomy" id="51314"/>
    <lineage>
        <taxon>Eukaryota</taxon>
        <taxon>Sar</taxon>
        <taxon>Alveolata</taxon>
        <taxon>Apicomplexa</taxon>
        <taxon>Conoidasida</taxon>
        <taxon>Coccidia</taxon>
        <taxon>Eucoccidiorida</taxon>
        <taxon>Eimeriorina</taxon>
        <taxon>Eimeriidae</taxon>
        <taxon>Eimeria</taxon>
    </lineage>
</organism>
<proteinExistence type="predicted"/>
<gene>
    <name evidence="2" type="ORF">EBH_0039900</name>
</gene>
<feature type="region of interest" description="Disordered" evidence="1">
    <location>
        <begin position="1"/>
        <end position="70"/>
    </location>
</feature>
<reference evidence="2" key="2">
    <citation type="submission" date="2013-10" db="EMBL/GenBank/DDBJ databases">
        <authorList>
            <person name="Aslett M."/>
        </authorList>
    </citation>
    <scope>NUCLEOTIDE SEQUENCE [LARGE SCALE GENOMIC DNA]</scope>
    <source>
        <strain evidence="2">Houghton</strain>
    </source>
</reference>
<evidence type="ECO:0000313" key="2">
    <source>
        <dbReference type="EMBL" id="CDJ47934.1"/>
    </source>
</evidence>
<keyword evidence="3" id="KW-1185">Reference proteome</keyword>
<feature type="region of interest" description="Disordered" evidence="1">
    <location>
        <begin position="139"/>
        <end position="166"/>
    </location>
</feature>
<feature type="compositionally biased region" description="Basic residues" evidence="1">
    <location>
        <begin position="1"/>
        <end position="12"/>
    </location>
</feature>
<reference evidence="2" key="1">
    <citation type="submission" date="2013-10" db="EMBL/GenBank/DDBJ databases">
        <title>Genomic analysis of the causative agents of coccidiosis in chickens.</title>
        <authorList>
            <person name="Reid A.J."/>
            <person name="Blake D."/>
            <person name="Billington K."/>
            <person name="Browne H."/>
            <person name="Dunn M."/>
            <person name="Hung S."/>
            <person name="Kawahara F."/>
            <person name="Miranda-Saavedra D."/>
            <person name="Mourier T."/>
            <person name="Nagra H."/>
            <person name="Otto T.D."/>
            <person name="Rawlings N."/>
            <person name="Sanchez A."/>
            <person name="Sanders M."/>
            <person name="Subramaniam C."/>
            <person name="Tay Y."/>
            <person name="Dear P."/>
            <person name="Doerig C."/>
            <person name="Gruber A."/>
            <person name="Parkinson J."/>
            <person name="Shirley M."/>
            <person name="Wan K.L."/>
            <person name="Berriman M."/>
            <person name="Tomley F."/>
            <person name="Pain A."/>
        </authorList>
    </citation>
    <scope>NUCLEOTIDE SEQUENCE [LARGE SCALE GENOMIC DNA]</scope>
    <source>
        <strain evidence="2">Houghton</strain>
    </source>
</reference>
<protein>
    <submittedName>
        <fullName evidence="2">Uncharacterized protein</fullName>
    </submittedName>
</protein>
<dbReference type="AlphaFoldDB" id="U6LHD4"/>
<name>U6LHD4_9EIME</name>